<dbReference type="PRINTS" id="PR00477">
    <property type="entry name" value="PHGLYCKINASE"/>
</dbReference>
<keyword evidence="8 13" id="KW-0808">Transferase</keyword>
<keyword evidence="12 13" id="KW-0324">Glycolysis</keyword>
<evidence type="ECO:0000256" key="8">
    <source>
        <dbReference type="ARBA" id="ARBA00022679"/>
    </source>
</evidence>
<dbReference type="GO" id="GO:0005524">
    <property type="term" value="F:ATP binding"/>
    <property type="evidence" value="ECO:0007669"/>
    <property type="project" value="UniProtKB-KW"/>
</dbReference>
<feature type="binding site" evidence="13">
    <location>
        <position position="159"/>
    </location>
    <ligand>
        <name>substrate</name>
    </ligand>
</feature>
<dbReference type="Pfam" id="PF00162">
    <property type="entry name" value="PGK"/>
    <property type="match status" value="1"/>
</dbReference>
<dbReference type="InterPro" id="IPR015824">
    <property type="entry name" value="Phosphoglycerate_kinase_N"/>
</dbReference>
<dbReference type="OrthoDB" id="9808460at2"/>
<feature type="binding site" evidence="13">
    <location>
        <position position="119"/>
    </location>
    <ligand>
        <name>substrate</name>
    </ligand>
</feature>
<dbReference type="RefSeq" id="WP_106347846.1">
    <property type="nucleotide sequence ID" value="NZ_PVUE01000002.1"/>
</dbReference>
<evidence type="ECO:0000256" key="4">
    <source>
        <dbReference type="ARBA" id="ARBA00011245"/>
    </source>
</evidence>
<gene>
    <name evidence="13" type="primary">pgk</name>
    <name evidence="17" type="ORF">CLV47_102413</name>
</gene>
<organism evidence="17 18">
    <name type="scientific">Antricoccus suffuscus</name>
    <dbReference type="NCBI Taxonomy" id="1629062"/>
    <lineage>
        <taxon>Bacteria</taxon>
        <taxon>Bacillati</taxon>
        <taxon>Actinomycetota</taxon>
        <taxon>Actinomycetes</taxon>
        <taxon>Geodermatophilales</taxon>
        <taxon>Antricoccaceae</taxon>
        <taxon>Antricoccus</taxon>
    </lineage>
</organism>
<evidence type="ECO:0000256" key="14">
    <source>
        <dbReference type="PIRSR" id="PIRSR000724-1"/>
    </source>
</evidence>
<keyword evidence="18" id="KW-1185">Reference proteome</keyword>
<evidence type="ECO:0000256" key="13">
    <source>
        <dbReference type="HAMAP-Rule" id="MF_00145"/>
    </source>
</evidence>
<feature type="binding site" evidence="13 15">
    <location>
        <begin position="354"/>
        <end position="357"/>
    </location>
    <ligand>
        <name>ATP</name>
        <dbReference type="ChEBI" id="CHEBI:30616"/>
    </ligand>
</feature>
<feature type="binding site" evidence="13 15">
    <location>
        <position position="328"/>
    </location>
    <ligand>
        <name>ATP</name>
        <dbReference type="ChEBI" id="CHEBI:30616"/>
    </ligand>
</feature>
<evidence type="ECO:0000256" key="3">
    <source>
        <dbReference type="ARBA" id="ARBA00008982"/>
    </source>
</evidence>
<evidence type="ECO:0000256" key="9">
    <source>
        <dbReference type="ARBA" id="ARBA00022741"/>
    </source>
</evidence>
<evidence type="ECO:0000256" key="15">
    <source>
        <dbReference type="PIRSR" id="PIRSR000724-2"/>
    </source>
</evidence>
<comment type="pathway">
    <text evidence="2 13">Carbohydrate degradation; glycolysis; pyruvate from D-glyceraldehyde 3-phosphate: step 2/5.</text>
</comment>
<evidence type="ECO:0000256" key="12">
    <source>
        <dbReference type="ARBA" id="ARBA00023152"/>
    </source>
</evidence>
<dbReference type="EMBL" id="PVUE01000002">
    <property type="protein sequence ID" value="PRZ43722.1"/>
    <property type="molecule type" value="Genomic_DNA"/>
</dbReference>
<evidence type="ECO:0000313" key="18">
    <source>
        <dbReference type="Proteomes" id="UP000237752"/>
    </source>
</evidence>
<evidence type="ECO:0000256" key="10">
    <source>
        <dbReference type="ARBA" id="ARBA00022777"/>
    </source>
</evidence>
<comment type="caution">
    <text evidence="17">The sequence shown here is derived from an EMBL/GenBank/DDBJ whole genome shotgun (WGS) entry which is preliminary data.</text>
</comment>
<dbReference type="GO" id="GO:0005829">
    <property type="term" value="C:cytosol"/>
    <property type="evidence" value="ECO:0007669"/>
    <property type="project" value="TreeGrafter"/>
</dbReference>
<feature type="binding site" evidence="13 14">
    <location>
        <begin position="60"/>
        <end position="63"/>
    </location>
    <ligand>
        <name>substrate</name>
    </ligand>
</feature>
<dbReference type="CDD" id="cd00318">
    <property type="entry name" value="Phosphoglycerate_kinase"/>
    <property type="match status" value="1"/>
</dbReference>
<dbReference type="PANTHER" id="PTHR11406">
    <property type="entry name" value="PHOSPHOGLYCERATE KINASE"/>
    <property type="match status" value="1"/>
</dbReference>
<protein>
    <recommendedName>
        <fullName evidence="6 13">Phosphoglycerate kinase</fullName>
        <ecNumber evidence="5 13">2.7.2.3</ecNumber>
    </recommendedName>
</protein>
<feature type="binding site" evidence="14">
    <location>
        <position position="159"/>
    </location>
    <ligand>
        <name>(2R)-3-phosphoglycerate</name>
        <dbReference type="ChEBI" id="CHEBI:58272"/>
    </ligand>
</feature>
<evidence type="ECO:0000256" key="2">
    <source>
        <dbReference type="ARBA" id="ARBA00004838"/>
    </source>
</evidence>
<feature type="binding site" evidence="13">
    <location>
        <position position="37"/>
    </location>
    <ligand>
        <name>substrate</name>
    </ligand>
</feature>
<proteinExistence type="inferred from homology"/>
<evidence type="ECO:0000256" key="11">
    <source>
        <dbReference type="ARBA" id="ARBA00022840"/>
    </source>
</evidence>
<keyword evidence="10 13" id="KW-0418">Kinase</keyword>
<comment type="subcellular location">
    <subcellularLocation>
        <location evidence="13">Cytoplasm</location>
    </subcellularLocation>
</comment>
<feature type="binding site" evidence="13 15">
    <location>
        <position position="209"/>
    </location>
    <ligand>
        <name>ATP</name>
        <dbReference type="ChEBI" id="CHEBI:30616"/>
    </ligand>
</feature>
<dbReference type="InterPro" id="IPR001576">
    <property type="entry name" value="Phosphoglycerate_kinase"/>
</dbReference>
<keyword evidence="9 13" id="KW-0547">Nucleotide-binding</keyword>
<evidence type="ECO:0000256" key="5">
    <source>
        <dbReference type="ARBA" id="ARBA00013061"/>
    </source>
</evidence>
<evidence type="ECO:0000256" key="16">
    <source>
        <dbReference type="RuleBase" id="RU000532"/>
    </source>
</evidence>
<dbReference type="Proteomes" id="UP000237752">
    <property type="component" value="Unassembled WGS sequence"/>
</dbReference>
<keyword evidence="7 13" id="KW-0963">Cytoplasm</keyword>
<evidence type="ECO:0000256" key="1">
    <source>
        <dbReference type="ARBA" id="ARBA00000642"/>
    </source>
</evidence>
<dbReference type="GO" id="GO:0006094">
    <property type="term" value="P:gluconeogenesis"/>
    <property type="evidence" value="ECO:0007669"/>
    <property type="project" value="TreeGrafter"/>
</dbReference>
<comment type="subunit">
    <text evidence="4 13">Monomer.</text>
</comment>
<dbReference type="GO" id="GO:0006096">
    <property type="term" value="P:glycolytic process"/>
    <property type="evidence" value="ECO:0007669"/>
    <property type="project" value="UniProtKB-UniRule"/>
</dbReference>
<evidence type="ECO:0000256" key="6">
    <source>
        <dbReference type="ARBA" id="ARBA00016471"/>
    </source>
</evidence>
<feature type="binding site" evidence="13 14">
    <location>
        <begin position="22"/>
        <end position="24"/>
    </location>
    <ligand>
        <name>substrate</name>
    </ligand>
</feature>
<dbReference type="GO" id="GO:0004618">
    <property type="term" value="F:phosphoglycerate kinase activity"/>
    <property type="evidence" value="ECO:0007669"/>
    <property type="project" value="UniProtKB-UniRule"/>
</dbReference>
<feature type="binding site" evidence="14">
    <location>
        <position position="119"/>
    </location>
    <ligand>
        <name>(2R)-3-phosphoglycerate</name>
        <dbReference type="ChEBI" id="CHEBI:58272"/>
    </ligand>
</feature>
<dbReference type="PROSITE" id="PS00111">
    <property type="entry name" value="PGLYCERATE_KINASE"/>
    <property type="match status" value="1"/>
</dbReference>
<feature type="binding site" evidence="13 15">
    <location>
        <position position="297"/>
    </location>
    <ligand>
        <name>ATP</name>
        <dbReference type="ChEBI" id="CHEBI:30616"/>
    </ligand>
</feature>
<dbReference type="PIRSF" id="PIRSF000724">
    <property type="entry name" value="Pgk"/>
    <property type="match status" value="1"/>
</dbReference>
<dbReference type="Gene3D" id="3.40.50.1260">
    <property type="entry name" value="Phosphoglycerate kinase, N-terminal domain"/>
    <property type="match status" value="2"/>
</dbReference>
<dbReference type="PANTHER" id="PTHR11406:SF23">
    <property type="entry name" value="PHOSPHOGLYCERATE KINASE 1, CHLOROPLASTIC-RELATED"/>
    <property type="match status" value="1"/>
</dbReference>
<dbReference type="InterPro" id="IPR036043">
    <property type="entry name" value="Phosphoglycerate_kinase_sf"/>
</dbReference>
<comment type="similarity">
    <text evidence="3 13 16">Belongs to the phosphoglycerate kinase family.</text>
</comment>
<dbReference type="GO" id="GO:0043531">
    <property type="term" value="F:ADP binding"/>
    <property type="evidence" value="ECO:0007669"/>
    <property type="project" value="TreeGrafter"/>
</dbReference>
<evidence type="ECO:0000313" key="17">
    <source>
        <dbReference type="EMBL" id="PRZ43722.1"/>
    </source>
</evidence>
<dbReference type="AlphaFoldDB" id="A0A2T1A539"/>
<dbReference type="InterPro" id="IPR015911">
    <property type="entry name" value="Phosphoglycerate_kinase_CS"/>
</dbReference>
<reference evidence="17 18" key="1">
    <citation type="submission" date="2018-03" db="EMBL/GenBank/DDBJ databases">
        <title>Genomic Encyclopedia of Archaeal and Bacterial Type Strains, Phase II (KMG-II): from individual species to whole genera.</title>
        <authorList>
            <person name="Goeker M."/>
        </authorList>
    </citation>
    <scope>NUCLEOTIDE SEQUENCE [LARGE SCALE GENOMIC DNA]</scope>
    <source>
        <strain evidence="17 18">DSM 100065</strain>
    </source>
</reference>
<dbReference type="FunFam" id="3.40.50.1260:FF:000031">
    <property type="entry name" value="Phosphoglycerate kinase 1"/>
    <property type="match status" value="1"/>
</dbReference>
<feature type="binding site" evidence="14">
    <location>
        <position position="37"/>
    </location>
    <ligand>
        <name>(2R)-3-phosphoglycerate</name>
        <dbReference type="ChEBI" id="CHEBI:58272"/>
    </ligand>
</feature>
<dbReference type="FunFam" id="3.40.50.1260:FF:000006">
    <property type="entry name" value="Phosphoglycerate kinase"/>
    <property type="match status" value="1"/>
</dbReference>
<dbReference type="UniPathway" id="UPA00109">
    <property type="reaction ID" value="UER00185"/>
</dbReference>
<dbReference type="EC" id="2.7.2.3" evidence="5 13"/>
<accession>A0A2T1A539</accession>
<sequence>MKNLDDLVGVGIEGRKVLVRADLNVPLDGTTITDTGRIVATVPTIRKLTEAGAQVVITAHLGRPKGEPDAKYSLAPAALALGELLGVRVTLAADVVGESAKSAIAGMGNGEVVVLENVRFDPRETSKDEAERQALASDLADLVGPEAAFVSEGFGVVHRAQASVYDVAKLLPAYAGGLVEQEVAVLERLTESPQRPYVVVLGGSKVSDKLAVIESLLPRVDQLLVGGGMCFTFLAAQGKQTGSSLLEKDQVETCKRLLTEAGDKIVLPVDVVCAPEFKADSPATVYAADELPQDQMGLDVGPQTVELFGATIAAAQTIFWNGPMGVFEMPAFAAGTQGVATSIAQSSAYSVVGGGDSAAAVRALDVPEDKFSHISTGGGASLEFLEGKELPGLSVLEA</sequence>
<evidence type="ECO:0000256" key="7">
    <source>
        <dbReference type="ARBA" id="ARBA00022490"/>
    </source>
</evidence>
<keyword evidence="11 13" id="KW-0067">ATP-binding</keyword>
<dbReference type="HAMAP" id="MF_00145">
    <property type="entry name" value="Phosphoglyc_kinase"/>
    <property type="match status" value="1"/>
</dbReference>
<dbReference type="SUPFAM" id="SSF53748">
    <property type="entry name" value="Phosphoglycerate kinase"/>
    <property type="match status" value="1"/>
</dbReference>
<name>A0A2T1A539_9ACTN</name>
<comment type="catalytic activity">
    <reaction evidence="1 13 16">
        <text>(2R)-3-phosphoglycerate + ATP = (2R)-3-phospho-glyceroyl phosphate + ADP</text>
        <dbReference type="Rhea" id="RHEA:14801"/>
        <dbReference type="ChEBI" id="CHEBI:30616"/>
        <dbReference type="ChEBI" id="CHEBI:57604"/>
        <dbReference type="ChEBI" id="CHEBI:58272"/>
        <dbReference type="ChEBI" id="CHEBI:456216"/>
        <dbReference type="EC" id="2.7.2.3"/>
    </reaction>
</comment>